<comment type="caution">
    <text evidence="2">The sequence shown here is derived from an EMBL/GenBank/DDBJ whole genome shotgun (WGS) entry which is preliminary data.</text>
</comment>
<reference evidence="2 3" key="1">
    <citation type="submission" date="2019-11" db="EMBL/GenBank/DDBJ databases">
        <title>Type strains purchased from KCTC, JCM and DSMZ.</title>
        <authorList>
            <person name="Lu H."/>
        </authorList>
    </citation>
    <scope>NUCLEOTIDE SEQUENCE [LARGE SCALE GENOMIC DNA]</scope>
    <source>
        <strain evidence="2 3">KCTC 42409</strain>
    </source>
</reference>
<keyword evidence="3" id="KW-1185">Reference proteome</keyword>
<accession>A0A6L6Q6W7</accession>
<keyword evidence="1" id="KW-0812">Transmembrane</keyword>
<keyword evidence="1" id="KW-1133">Transmembrane helix</keyword>
<proteinExistence type="predicted"/>
<dbReference type="Proteomes" id="UP000484015">
    <property type="component" value="Unassembled WGS sequence"/>
</dbReference>
<protein>
    <submittedName>
        <fullName evidence="2">Uncharacterized protein</fullName>
    </submittedName>
</protein>
<feature type="transmembrane region" description="Helical" evidence="1">
    <location>
        <begin position="5"/>
        <end position="23"/>
    </location>
</feature>
<sequence length="203" mass="22885">MIIKALLNWIAAAASLIGLFFTLRPVSGSMSLKQMTFVAVVSIIFTIAAIRDILEERRRLAKRYRNSDAINSYMFSMLKNSGRCEICSRDASWVTDAKIYALLKQKASRRELTFLVHRSTPELIELKNLGAEIIVYGSLGFDPITRFTVVNSGNQASSYVAIGRRKPNEHHVIEELDSSHPTYSMALDLIRSIKIANDNFKKI</sequence>
<keyword evidence="1" id="KW-0472">Membrane</keyword>
<dbReference type="RefSeq" id="WP_155441338.1">
    <property type="nucleotide sequence ID" value="NZ_WNLA01000019.1"/>
</dbReference>
<feature type="transmembrane region" description="Helical" evidence="1">
    <location>
        <begin position="35"/>
        <end position="54"/>
    </location>
</feature>
<evidence type="ECO:0000313" key="2">
    <source>
        <dbReference type="EMBL" id="MTW04988.1"/>
    </source>
</evidence>
<gene>
    <name evidence="2" type="ORF">GM668_23200</name>
</gene>
<evidence type="ECO:0000256" key="1">
    <source>
        <dbReference type="SAM" id="Phobius"/>
    </source>
</evidence>
<dbReference type="AlphaFoldDB" id="A0A6L6Q6W7"/>
<dbReference type="OrthoDB" id="156693at2"/>
<evidence type="ECO:0000313" key="3">
    <source>
        <dbReference type="Proteomes" id="UP000484015"/>
    </source>
</evidence>
<name>A0A6L6Q6W7_9BURK</name>
<dbReference type="EMBL" id="WNLA01000019">
    <property type="protein sequence ID" value="MTW04988.1"/>
    <property type="molecule type" value="Genomic_DNA"/>
</dbReference>
<organism evidence="2 3">
    <name type="scientific">Pseudoduganella ginsengisoli</name>
    <dbReference type="NCBI Taxonomy" id="1462440"/>
    <lineage>
        <taxon>Bacteria</taxon>
        <taxon>Pseudomonadati</taxon>
        <taxon>Pseudomonadota</taxon>
        <taxon>Betaproteobacteria</taxon>
        <taxon>Burkholderiales</taxon>
        <taxon>Oxalobacteraceae</taxon>
        <taxon>Telluria group</taxon>
        <taxon>Pseudoduganella</taxon>
    </lineage>
</organism>